<dbReference type="CDD" id="cd00342">
    <property type="entry name" value="gram_neg_porins"/>
    <property type="match status" value="1"/>
</dbReference>
<dbReference type="PRINTS" id="PR00182">
    <property type="entry name" value="ECOLNEIPORIN"/>
</dbReference>
<accession>A0A7H1AZY1</accession>
<keyword evidence="3 5" id="KW-0732">Signal</keyword>
<evidence type="ECO:0000256" key="2">
    <source>
        <dbReference type="ARBA" id="ARBA00007539"/>
    </source>
</evidence>
<organism evidence="6 7">
    <name type="scientific">Buchnera aphidicola</name>
    <name type="common">Pentalonia nigronervosa</name>
    <dbReference type="NCBI Taxonomy" id="1309793"/>
    <lineage>
        <taxon>Bacteria</taxon>
        <taxon>Pseudomonadati</taxon>
        <taxon>Pseudomonadota</taxon>
        <taxon>Gammaproteobacteria</taxon>
        <taxon>Enterobacterales</taxon>
        <taxon>Erwiniaceae</taxon>
        <taxon>Buchnera</taxon>
    </lineage>
</organism>
<dbReference type="PRINTS" id="PR00183">
    <property type="entry name" value="ECOLIPORIN"/>
</dbReference>
<dbReference type="Pfam" id="PF00267">
    <property type="entry name" value="Porin_1"/>
    <property type="match status" value="1"/>
</dbReference>
<dbReference type="InterPro" id="IPR050298">
    <property type="entry name" value="Gram-neg_bact_OMP"/>
</dbReference>
<dbReference type="EMBL" id="CP061275">
    <property type="protein sequence ID" value="QNS02036.1"/>
    <property type="molecule type" value="Genomic_DNA"/>
</dbReference>
<dbReference type="InterPro" id="IPR001897">
    <property type="entry name" value="Porin_gammaproteobac"/>
</dbReference>
<dbReference type="InterPro" id="IPR001702">
    <property type="entry name" value="Porin_Gram-ve"/>
</dbReference>
<protein>
    <submittedName>
        <fullName evidence="6">Porin</fullName>
    </submittedName>
</protein>
<dbReference type="Proteomes" id="UP000516346">
    <property type="component" value="Chromosome"/>
</dbReference>
<dbReference type="PANTHER" id="PTHR34501">
    <property type="entry name" value="PROTEIN YDDL-RELATED"/>
    <property type="match status" value="1"/>
</dbReference>
<feature type="chain" id="PRO_5029008909" evidence="5">
    <location>
        <begin position="25"/>
        <end position="377"/>
    </location>
</feature>
<dbReference type="SUPFAM" id="SSF56935">
    <property type="entry name" value="Porins"/>
    <property type="match status" value="1"/>
</dbReference>
<dbReference type="AlphaFoldDB" id="A0A7H1AZY1"/>
<reference evidence="6 7" key="1">
    <citation type="submission" date="2020-09" db="EMBL/GenBank/DDBJ databases">
        <title>Genome sequence of the banana aphid, Pentalonia nigronervosa Coquerel (Hemiptera: Aphididae) and its symbionts.</title>
        <authorList>
            <person name="Mathers T.C."/>
            <person name="Mugford S.T."/>
            <person name="Hogenhout S.A."/>
            <person name="Tripathi L."/>
        </authorList>
    </citation>
    <scope>NUCLEOTIDE SEQUENCE [LARGE SCALE GENOMIC DNA]</scope>
    <source>
        <strain evidence="6">Ba4</strain>
    </source>
</reference>
<dbReference type="InterPro" id="IPR033900">
    <property type="entry name" value="Gram_neg_porin_domain"/>
</dbReference>
<evidence type="ECO:0000256" key="4">
    <source>
        <dbReference type="ARBA" id="ARBA00023136"/>
    </source>
</evidence>
<dbReference type="InterPro" id="IPR023614">
    <property type="entry name" value="Porin_dom_sf"/>
</dbReference>
<dbReference type="GO" id="GO:0034220">
    <property type="term" value="P:monoatomic ion transmembrane transport"/>
    <property type="evidence" value="ECO:0007669"/>
    <property type="project" value="InterPro"/>
</dbReference>
<dbReference type="Gene3D" id="2.40.160.10">
    <property type="entry name" value="Porin"/>
    <property type="match status" value="1"/>
</dbReference>
<comment type="subcellular location">
    <subcellularLocation>
        <location evidence="1">Cell outer membrane</location>
        <topology evidence="1">Multi-pass membrane protein</topology>
    </subcellularLocation>
</comment>
<dbReference type="GO" id="GO:0009279">
    <property type="term" value="C:cell outer membrane"/>
    <property type="evidence" value="ECO:0007669"/>
    <property type="project" value="UniProtKB-SubCell"/>
</dbReference>
<gene>
    <name evidence="6" type="ORF">ICW73_01050</name>
</gene>
<evidence type="ECO:0000256" key="1">
    <source>
        <dbReference type="ARBA" id="ARBA00004571"/>
    </source>
</evidence>
<feature type="signal peptide" evidence="5">
    <location>
        <begin position="1"/>
        <end position="24"/>
    </location>
</feature>
<evidence type="ECO:0000256" key="3">
    <source>
        <dbReference type="ARBA" id="ARBA00022729"/>
    </source>
</evidence>
<dbReference type="PANTHER" id="PTHR34501:SF2">
    <property type="entry name" value="OUTER MEMBRANE PORIN F-RELATED"/>
    <property type="match status" value="1"/>
</dbReference>
<keyword evidence="4" id="KW-0472">Membrane</keyword>
<proteinExistence type="inferred from homology"/>
<sequence>MINRKSLAVIIPMLLATSSSTVNALELLNKHGNKLELYGSINPNREASHKASSTKINSHDDNTNAIVGLSGNINITDNLSSYAVVEYGTSFFGPEELINKQQPNTIRLGYAGFKYGSWGSIDYGRNYGIMHDAEKFVQRTPYIHADSLFLDNDNYMLGRNNSLFTYRNDDVFGLIDGLSFAVQYQDQTKNRSESQQNHAGWGASLKYESDLGWAAVGTFFSSQKPQTLSRDKNIKNKLVNAYGLGLKYNNDNLYFAAFYGIANNVQPSQSYINHSLSKLYINKTQNVEAIAEYNFHVGFYPSLSYVRSEGKNSSLNNASDINISLEKEINIATRYELSKNISTYMNYKINLLKKSEFVKINKIPTDNIIGAGIVYKF</sequence>
<evidence type="ECO:0000313" key="7">
    <source>
        <dbReference type="Proteomes" id="UP000516346"/>
    </source>
</evidence>
<evidence type="ECO:0000313" key="6">
    <source>
        <dbReference type="EMBL" id="QNS02036.1"/>
    </source>
</evidence>
<dbReference type="GO" id="GO:0015288">
    <property type="term" value="F:porin activity"/>
    <property type="evidence" value="ECO:0007669"/>
    <property type="project" value="InterPro"/>
</dbReference>
<comment type="similarity">
    <text evidence="2">Belongs to the Gram-negative porin family.</text>
</comment>
<evidence type="ECO:0000256" key="5">
    <source>
        <dbReference type="SAM" id="SignalP"/>
    </source>
</evidence>
<name>A0A7H1AZY1_9GAMM</name>